<evidence type="ECO:0000313" key="1">
    <source>
        <dbReference type="EMBL" id="CAL2107099.1"/>
    </source>
</evidence>
<evidence type="ECO:0000313" key="2">
    <source>
        <dbReference type="Proteomes" id="UP001497602"/>
    </source>
</evidence>
<dbReference type="RefSeq" id="WP_348738757.1">
    <property type="nucleotide sequence ID" value="NZ_CAXJRC010000022.1"/>
</dbReference>
<dbReference type="InterPro" id="IPR016181">
    <property type="entry name" value="Acyl_CoA_acyltransferase"/>
</dbReference>
<comment type="caution">
    <text evidence="1">The sequence shown here is derived from an EMBL/GenBank/DDBJ whole genome shotgun (WGS) entry which is preliminary data.</text>
</comment>
<sequence length="402" mass="46212">MNILFCNKNAPNARYFSSVTTIPDTVFKELKCSDNLYFSPQYLHALEKNNPQITFFYIVLFNNDEQAIGFSTIQVIDFFIDDVQSGKETILQKVKCLGRKLRLISPETPFKILTCGNTFVTGEHGIFLRQDQNKKAVLQQFVKALIHFVNTHTTLKNTVDAFMIKDFIKESLFITDELHNAGYYSFKVDPNMTLTIDEDWGTFKDYLAAMKTKFRVKAKKALKQSDTLKVDDISTEDIDTLLPSMTKLYKTVAAKASFNLGDFNSETYKSLKANLQDNYILKGYWLNGKLVGFLSGIINQNTLDAHFVGIDYTKNRQYAIYQRMLYDYVDVAISKKLQVVNFGRTASEIKSSIGAIPQEMTIYLRHKKTIPNKILSLFLNRIEPTEFKQKYPFKDKSLIEKA</sequence>
<keyword evidence="2" id="KW-1185">Reference proteome</keyword>
<reference evidence="1 2" key="1">
    <citation type="submission" date="2024-05" db="EMBL/GenBank/DDBJ databases">
        <authorList>
            <person name="Duchaud E."/>
        </authorList>
    </citation>
    <scope>NUCLEOTIDE SEQUENCE [LARGE SCALE GENOMIC DNA]</scope>
    <source>
        <strain evidence="1">Ena-SAMPLE-TAB-13-05-2024-13:56:06:370-140305</strain>
    </source>
</reference>
<dbReference type="Proteomes" id="UP001497602">
    <property type="component" value="Unassembled WGS sequence"/>
</dbReference>
<name>A0ABP1FFG8_9FLAO</name>
<gene>
    <name evidence="1" type="ORF">T190115A13A_20379</name>
</gene>
<protein>
    <recommendedName>
        <fullName evidence="3">GNAT family N-acetyltransferase</fullName>
    </recommendedName>
</protein>
<dbReference type="SUPFAM" id="SSF55729">
    <property type="entry name" value="Acyl-CoA N-acyltransferases (Nat)"/>
    <property type="match status" value="1"/>
</dbReference>
<dbReference type="EMBL" id="CAXJRC010000022">
    <property type="protein sequence ID" value="CAL2107099.1"/>
    <property type="molecule type" value="Genomic_DNA"/>
</dbReference>
<organism evidence="1 2">
    <name type="scientific">Tenacibaculum vairaonense</name>
    <dbReference type="NCBI Taxonomy" id="3137860"/>
    <lineage>
        <taxon>Bacteria</taxon>
        <taxon>Pseudomonadati</taxon>
        <taxon>Bacteroidota</taxon>
        <taxon>Flavobacteriia</taxon>
        <taxon>Flavobacteriales</taxon>
        <taxon>Flavobacteriaceae</taxon>
        <taxon>Tenacibaculum</taxon>
    </lineage>
</organism>
<evidence type="ECO:0008006" key="3">
    <source>
        <dbReference type="Google" id="ProtNLM"/>
    </source>
</evidence>
<accession>A0ABP1FFG8</accession>
<dbReference type="Gene3D" id="3.40.630.30">
    <property type="match status" value="1"/>
</dbReference>
<proteinExistence type="predicted"/>